<dbReference type="Proteomes" id="UP001311232">
    <property type="component" value="Unassembled WGS sequence"/>
</dbReference>
<dbReference type="EMBL" id="JAHHUM010001985">
    <property type="protein sequence ID" value="KAK5607724.1"/>
    <property type="molecule type" value="Genomic_DNA"/>
</dbReference>
<evidence type="ECO:0000313" key="2">
    <source>
        <dbReference type="EMBL" id="KAK5607724.1"/>
    </source>
</evidence>
<reference evidence="2 3" key="1">
    <citation type="submission" date="2021-06" db="EMBL/GenBank/DDBJ databases">
        <authorList>
            <person name="Palmer J.M."/>
        </authorList>
    </citation>
    <scope>NUCLEOTIDE SEQUENCE [LARGE SCALE GENOMIC DNA]</scope>
    <source>
        <strain evidence="2 3">MEX-2019</strain>
        <tissue evidence="2">Muscle</tissue>
    </source>
</reference>
<proteinExistence type="predicted"/>
<evidence type="ECO:0000256" key="1">
    <source>
        <dbReference type="SAM" id="MobiDB-lite"/>
    </source>
</evidence>
<evidence type="ECO:0000313" key="3">
    <source>
        <dbReference type="Proteomes" id="UP001311232"/>
    </source>
</evidence>
<organism evidence="2 3">
    <name type="scientific">Crenichthys baileyi</name>
    <name type="common">White River springfish</name>
    <dbReference type="NCBI Taxonomy" id="28760"/>
    <lineage>
        <taxon>Eukaryota</taxon>
        <taxon>Metazoa</taxon>
        <taxon>Chordata</taxon>
        <taxon>Craniata</taxon>
        <taxon>Vertebrata</taxon>
        <taxon>Euteleostomi</taxon>
        <taxon>Actinopterygii</taxon>
        <taxon>Neopterygii</taxon>
        <taxon>Teleostei</taxon>
        <taxon>Neoteleostei</taxon>
        <taxon>Acanthomorphata</taxon>
        <taxon>Ovalentaria</taxon>
        <taxon>Atherinomorphae</taxon>
        <taxon>Cyprinodontiformes</taxon>
        <taxon>Goodeidae</taxon>
        <taxon>Crenichthys</taxon>
    </lineage>
</organism>
<feature type="non-terminal residue" evidence="2">
    <location>
        <position position="65"/>
    </location>
</feature>
<comment type="caution">
    <text evidence="2">The sequence shown here is derived from an EMBL/GenBank/DDBJ whole genome shotgun (WGS) entry which is preliminary data.</text>
</comment>
<keyword evidence="3" id="KW-1185">Reference proteome</keyword>
<feature type="region of interest" description="Disordered" evidence="1">
    <location>
        <begin position="1"/>
        <end position="65"/>
    </location>
</feature>
<sequence length="65" mass="7049">MPLHPQPTKPQCLSAGSHSIPTPPPTPPWQTHRHPVAAPNCSVHPGTAPPQCQHPHTPQPPMPRR</sequence>
<name>A0AAV9RFD9_9TELE</name>
<protein>
    <submittedName>
        <fullName evidence="2">Uncharacterized protein</fullName>
    </submittedName>
</protein>
<feature type="compositionally biased region" description="Polar residues" evidence="1">
    <location>
        <begin position="9"/>
        <end position="20"/>
    </location>
</feature>
<accession>A0AAV9RFD9</accession>
<dbReference type="AlphaFoldDB" id="A0AAV9RFD9"/>
<gene>
    <name evidence="2" type="ORF">CRENBAI_013264</name>
</gene>